<dbReference type="AlphaFoldDB" id="A0AAD5YV08"/>
<accession>A0AAD5YV08</accession>
<organism evidence="3 4">
    <name type="scientific">Leucocoprinus birnbaumii</name>
    <dbReference type="NCBI Taxonomy" id="56174"/>
    <lineage>
        <taxon>Eukaryota</taxon>
        <taxon>Fungi</taxon>
        <taxon>Dikarya</taxon>
        <taxon>Basidiomycota</taxon>
        <taxon>Agaricomycotina</taxon>
        <taxon>Agaricomycetes</taxon>
        <taxon>Agaricomycetidae</taxon>
        <taxon>Agaricales</taxon>
        <taxon>Agaricineae</taxon>
        <taxon>Agaricaceae</taxon>
        <taxon>Leucocoprinus</taxon>
    </lineage>
</organism>
<feature type="region of interest" description="Disordered" evidence="1">
    <location>
        <begin position="66"/>
        <end position="94"/>
    </location>
</feature>
<feature type="transmembrane region" description="Helical" evidence="2">
    <location>
        <begin position="160"/>
        <end position="179"/>
    </location>
</feature>
<evidence type="ECO:0000256" key="1">
    <source>
        <dbReference type="SAM" id="MobiDB-lite"/>
    </source>
</evidence>
<comment type="caution">
    <text evidence="3">The sequence shown here is derived from an EMBL/GenBank/DDBJ whole genome shotgun (WGS) entry which is preliminary data.</text>
</comment>
<dbReference type="Proteomes" id="UP001213000">
    <property type="component" value="Unassembled WGS sequence"/>
</dbReference>
<keyword evidence="2" id="KW-0472">Membrane</keyword>
<keyword evidence="2" id="KW-1133">Transmembrane helix</keyword>
<feature type="compositionally biased region" description="Polar residues" evidence="1">
    <location>
        <begin position="66"/>
        <end position="78"/>
    </location>
</feature>
<feature type="region of interest" description="Disordered" evidence="1">
    <location>
        <begin position="210"/>
        <end position="256"/>
    </location>
</feature>
<keyword evidence="2" id="KW-0812">Transmembrane</keyword>
<gene>
    <name evidence="3" type="ORF">NP233_g1250</name>
</gene>
<feature type="compositionally biased region" description="Low complexity" evidence="1">
    <location>
        <begin position="79"/>
        <end position="94"/>
    </location>
</feature>
<evidence type="ECO:0000256" key="2">
    <source>
        <dbReference type="SAM" id="Phobius"/>
    </source>
</evidence>
<keyword evidence="4" id="KW-1185">Reference proteome</keyword>
<reference evidence="3" key="1">
    <citation type="submission" date="2022-07" db="EMBL/GenBank/DDBJ databases">
        <title>Genome Sequence of Leucocoprinus birnbaumii.</title>
        <authorList>
            <person name="Buettner E."/>
        </authorList>
    </citation>
    <scope>NUCLEOTIDE SEQUENCE</scope>
    <source>
        <strain evidence="3">VT141</strain>
    </source>
</reference>
<feature type="compositionally biased region" description="Basic and acidic residues" evidence="1">
    <location>
        <begin position="228"/>
        <end position="240"/>
    </location>
</feature>
<sequence length="303" mass="32274">MTSVIGAAPQPPWWHGSPNSAIILTPIPTAPLVEVITRVFTSTFIITGLSVETQIISPLPNRSVSTARSFSQPKGTSTLSPSVPGRTSSSSTNSITSSSLSILSSIRIPPQTAAVTIILSHSSATTIPSGIVPNNPYQGIGSSASTSHESSDKSYKLARILPAIFIPLACVIALIYLALRRYRRKFAQTQLAPLPFDIQTPLNSEIALRTSRKASKGVQGSRGQTTPADRHGPTMDRLEDQAEIPPPMSHLGPPEAAASNDLEAPLVPAMQAQILHIQARLAEIEERHPDAPPPLYSMHVEGL</sequence>
<proteinExistence type="predicted"/>
<protein>
    <recommendedName>
        <fullName evidence="5">Transmembrane protein</fullName>
    </recommendedName>
</protein>
<evidence type="ECO:0000313" key="4">
    <source>
        <dbReference type="Proteomes" id="UP001213000"/>
    </source>
</evidence>
<evidence type="ECO:0008006" key="5">
    <source>
        <dbReference type="Google" id="ProtNLM"/>
    </source>
</evidence>
<evidence type="ECO:0000313" key="3">
    <source>
        <dbReference type="EMBL" id="KAJ3575198.1"/>
    </source>
</evidence>
<name>A0AAD5YV08_9AGAR</name>
<dbReference type="EMBL" id="JANIEX010000044">
    <property type="protein sequence ID" value="KAJ3575198.1"/>
    <property type="molecule type" value="Genomic_DNA"/>
</dbReference>